<accession>A0A1W1HHM5</accession>
<dbReference type="Pfam" id="PF13614">
    <property type="entry name" value="AAA_31"/>
    <property type="match status" value="1"/>
</dbReference>
<dbReference type="EMBL" id="FWEV01000294">
    <property type="protein sequence ID" value="SLM31950.1"/>
    <property type="molecule type" value="Genomic_DNA"/>
</dbReference>
<evidence type="ECO:0000259" key="1">
    <source>
        <dbReference type="Pfam" id="PF13614"/>
    </source>
</evidence>
<dbReference type="OrthoDB" id="9815116at2"/>
<feature type="domain" description="AAA" evidence="1">
    <location>
        <begin position="4"/>
        <end position="182"/>
    </location>
</feature>
<proteinExistence type="predicted"/>
<gene>
    <name evidence="2" type="ORF">MTBBW1_510005</name>
</gene>
<evidence type="ECO:0000313" key="2">
    <source>
        <dbReference type="EMBL" id="SLM31950.1"/>
    </source>
</evidence>
<protein>
    <submittedName>
        <fullName evidence="2">Cobyrinic acid ac-diamide synthase</fullName>
    </submittedName>
</protein>
<evidence type="ECO:0000313" key="3">
    <source>
        <dbReference type="Proteomes" id="UP000191931"/>
    </source>
</evidence>
<dbReference type="SUPFAM" id="SSF52540">
    <property type="entry name" value="P-loop containing nucleoside triphosphate hydrolases"/>
    <property type="match status" value="1"/>
</dbReference>
<keyword evidence="3" id="KW-1185">Reference proteome</keyword>
<organism evidence="2 3">
    <name type="scientific">Desulfamplus magnetovallimortis</name>
    <dbReference type="NCBI Taxonomy" id="1246637"/>
    <lineage>
        <taxon>Bacteria</taxon>
        <taxon>Pseudomonadati</taxon>
        <taxon>Thermodesulfobacteriota</taxon>
        <taxon>Desulfobacteria</taxon>
        <taxon>Desulfobacterales</taxon>
        <taxon>Desulfobacteraceae</taxon>
        <taxon>Desulfamplus</taxon>
    </lineage>
</organism>
<dbReference type="Proteomes" id="UP000191931">
    <property type="component" value="Unassembled WGS sequence"/>
</dbReference>
<dbReference type="STRING" id="1246637.MTBBW1_510005"/>
<reference evidence="2 3" key="1">
    <citation type="submission" date="2017-03" db="EMBL/GenBank/DDBJ databases">
        <authorList>
            <person name="Afonso C.L."/>
            <person name="Miller P.J."/>
            <person name="Scott M.A."/>
            <person name="Spackman E."/>
            <person name="Goraichik I."/>
            <person name="Dimitrov K.M."/>
            <person name="Suarez D.L."/>
            <person name="Swayne D.E."/>
        </authorList>
    </citation>
    <scope>NUCLEOTIDE SEQUENCE [LARGE SCALE GENOMIC DNA]</scope>
    <source>
        <strain evidence="2">PRJEB14757</strain>
    </source>
</reference>
<dbReference type="RefSeq" id="WP_080801260.1">
    <property type="nucleotide sequence ID" value="NZ_LT828542.1"/>
</dbReference>
<dbReference type="PANTHER" id="PTHR13696:SF52">
    <property type="entry name" value="PARA FAMILY PROTEIN CT_582"/>
    <property type="match status" value="1"/>
</dbReference>
<dbReference type="PANTHER" id="PTHR13696">
    <property type="entry name" value="P-LOOP CONTAINING NUCLEOSIDE TRIPHOSPHATE HYDROLASE"/>
    <property type="match status" value="1"/>
</dbReference>
<dbReference type="InterPro" id="IPR025669">
    <property type="entry name" value="AAA_dom"/>
</dbReference>
<dbReference type="InterPro" id="IPR050678">
    <property type="entry name" value="DNA_Partitioning_ATPase"/>
</dbReference>
<dbReference type="CDD" id="cd02042">
    <property type="entry name" value="ParAB_family"/>
    <property type="match status" value="1"/>
</dbReference>
<sequence length="263" mass="28893">MGYIISIINNKGGCGKTTTTCNLADALGRQGKSVLVMDIDGQCNATGKLLSDEITIDESMFELLDPNDDDVALDSIIRSTECKNVDLLPNIPETTNLEVDILENAPDSFFRLRKIIREYALQKYHFTLIDCPPNMGTFVLCALYVSDSVIIPVRAGSADSVEGLMKATKLIERVKEKGNSDLGFLRILINGRDKRTAISNTIIEKTRSIFKPDKIFNTQIPLNTAFEKAEALNKTIFQAEPSAPGARAFSSLAKELIEILGES</sequence>
<dbReference type="PIRSF" id="PIRSF009320">
    <property type="entry name" value="Nuc_binding_HP_1000"/>
    <property type="match status" value="1"/>
</dbReference>
<dbReference type="InterPro" id="IPR027417">
    <property type="entry name" value="P-loop_NTPase"/>
</dbReference>
<dbReference type="Gene3D" id="3.40.50.300">
    <property type="entry name" value="P-loop containing nucleotide triphosphate hydrolases"/>
    <property type="match status" value="1"/>
</dbReference>
<dbReference type="AlphaFoldDB" id="A0A1W1HHM5"/>
<name>A0A1W1HHM5_9BACT</name>